<protein>
    <submittedName>
        <fullName evidence="2">DOMON domain-containing protein</fullName>
    </submittedName>
</protein>
<organism evidence="1 2">
    <name type="scientific">Elaeophora elaphi</name>
    <dbReference type="NCBI Taxonomy" id="1147741"/>
    <lineage>
        <taxon>Eukaryota</taxon>
        <taxon>Metazoa</taxon>
        <taxon>Ecdysozoa</taxon>
        <taxon>Nematoda</taxon>
        <taxon>Chromadorea</taxon>
        <taxon>Rhabditida</taxon>
        <taxon>Spirurina</taxon>
        <taxon>Spiruromorpha</taxon>
        <taxon>Filarioidea</taxon>
        <taxon>Onchocercidae</taxon>
        <taxon>Elaeophora</taxon>
    </lineage>
</organism>
<name>A0A0R3RYA7_9BILA</name>
<accession>A0A0R3RYA7</accession>
<dbReference type="WBParaSite" id="EEL_0000725601-mRNA-1">
    <property type="protein sequence ID" value="EEL_0000725601-mRNA-1"/>
    <property type="gene ID" value="EEL_0000725601"/>
</dbReference>
<reference evidence="2" key="1">
    <citation type="submission" date="2017-02" db="UniProtKB">
        <authorList>
            <consortium name="WormBaseParasite"/>
        </authorList>
    </citation>
    <scope>IDENTIFICATION</scope>
</reference>
<dbReference type="AlphaFoldDB" id="A0A0R3RYA7"/>
<keyword evidence="1" id="KW-1185">Reference proteome</keyword>
<evidence type="ECO:0000313" key="2">
    <source>
        <dbReference type="WBParaSite" id="EEL_0000725601-mRNA-1"/>
    </source>
</evidence>
<evidence type="ECO:0000313" key="1">
    <source>
        <dbReference type="Proteomes" id="UP000050640"/>
    </source>
</evidence>
<sequence>MTCATSSSTHQDAIQLDKFRIIAQLPHPSCSMEPIRCDRDQDVCVTITMNIKDDGFYWIGAGCDRQEYFQHTACKNIRTFTRNVQLGTVQERRVLQRLHKLQRPEYPKLLEFQLVMTSSPISPDAWLLDISDSVDIIQVQ</sequence>
<proteinExistence type="predicted"/>
<dbReference type="Proteomes" id="UP000050640">
    <property type="component" value="Unplaced"/>
</dbReference>